<evidence type="ECO:0000313" key="2">
    <source>
        <dbReference type="Proteomes" id="UP000078468"/>
    </source>
</evidence>
<dbReference type="RefSeq" id="WP_064730942.1">
    <property type="nucleotide sequence ID" value="NZ_BMRX01000029.1"/>
</dbReference>
<dbReference type="Proteomes" id="UP000078468">
    <property type="component" value="Chromosome"/>
</dbReference>
<sequence>MKAFIAGGRGRVGSPLADSLEGKGVEVVSGGLDDGIDVISGKGLAEALVGVDTIVNVLNTPRFDAEGAISFFEGAINNLTAEGERAGVRHHIVLSIVGVGEGDASDIGYYLGKVAQEKAVRSASIPATIIRATQFQSYIPALIDQHTVEGKVLAPRSFIQPVELGEVVELLAEAVTTLEPGSVVEIAGPERFYHDDLFRATLADRGDDREVVTVAGQEPLDAMVPRGPYRTGTVRYPIAGIPTA</sequence>
<evidence type="ECO:0000313" key="1">
    <source>
        <dbReference type="EMBL" id="ANJ10619.1"/>
    </source>
</evidence>
<reference evidence="1 2" key="1">
    <citation type="submission" date="2016-05" db="EMBL/GenBank/DDBJ databases">
        <title>Non-Contiguous Finished Genome Sequence of Streptomyces parvulus 2297 Integrated Site-Specifically with Actinophage R4.</title>
        <authorList>
            <person name="Nishizawa T."/>
            <person name="Miura T."/>
            <person name="Harada C."/>
            <person name="Guo Y."/>
            <person name="Narisawa K."/>
            <person name="Ohta H."/>
            <person name="Takahashi H."/>
            <person name="Shirai M."/>
        </authorList>
    </citation>
    <scope>NUCLEOTIDE SEQUENCE [LARGE SCALE GENOMIC DNA]</scope>
    <source>
        <strain evidence="1 2">2297</strain>
    </source>
</reference>
<dbReference type="EMBL" id="CP015866">
    <property type="protein sequence ID" value="ANJ10619.1"/>
    <property type="molecule type" value="Genomic_DNA"/>
</dbReference>
<dbReference type="AlphaFoldDB" id="A0A191V6H1"/>
<protein>
    <submittedName>
        <fullName evidence="1">NmrA family protein</fullName>
    </submittedName>
</protein>
<dbReference type="InterPro" id="IPR036291">
    <property type="entry name" value="NAD(P)-bd_dom_sf"/>
</dbReference>
<name>A0A191V6H1_9ACTN</name>
<dbReference type="Gene3D" id="3.40.50.720">
    <property type="entry name" value="NAD(P)-binding Rossmann-like Domain"/>
    <property type="match status" value="1"/>
</dbReference>
<organism evidence="1 2">
    <name type="scientific">Streptomyces parvulus</name>
    <dbReference type="NCBI Taxonomy" id="146923"/>
    <lineage>
        <taxon>Bacteria</taxon>
        <taxon>Bacillati</taxon>
        <taxon>Actinomycetota</taxon>
        <taxon>Actinomycetes</taxon>
        <taxon>Kitasatosporales</taxon>
        <taxon>Streptomycetaceae</taxon>
        <taxon>Streptomyces</taxon>
    </lineage>
</organism>
<dbReference type="KEGG" id="spav:Spa2297_28760"/>
<dbReference type="SUPFAM" id="SSF51735">
    <property type="entry name" value="NAD(P)-binding Rossmann-fold domains"/>
    <property type="match status" value="1"/>
</dbReference>
<proteinExistence type="predicted"/>
<gene>
    <name evidence="1" type="ORF">Spa2297_28760</name>
</gene>
<accession>A0A191V6H1</accession>
<dbReference type="GeneID" id="91308896"/>